<protein>
    <submittedName>
        <fullName evidence="1">Uncharacterized protein</fullName>
    </submittedName>
</protein>
<sequence length="75" mass="8771">MTTTFETLKFAELTQGTVINFNRMVTADDTNFVVLKQYEDMWGKFTELLNLDTFEKETITQHTKVENCWSIVKAN</sequence>
<evidence type="ECO:0000313" key="1">
    <source>
        <dbReference type="EMBL" id="CAB4204011.1"/>
    </source>
</evidence>
<reference evidence="1" key="1">
    <citation type="submission" date="2020-05" db="EMBL/GenBank/DDBJ databases">
        <authorList>
            <person name="Chiriac C."/>
            <person name="Salcher M."/>
            <person name="Ghai R."/>
            <person name="Kavagutti S V."/>
        </authorList>
    </citation>
    <scope>NUCLEOTIDE SEQUENCE</scope>
</reference>
<accession>A0A6J5S6B2</accession>
<gene>
    <name evidence="1" type="ORF">UFOVP1393_16</name>
</gene>
<dbReference type="EMBL" id="LR797338">
    <property type="protein sequence ID" value="CAB4204011.1"/>
    <property type="molecule type" value="Genomic_DNA"/>
</dbReference>
<name>A0A6J5S6B2_9CAUD</name>
<organism evidence="1">
    <name type="scientific">uncultured Caudovirales phage</name>
    <dbReference type="NCBI Taxonomy" id="2100421"/>
    <lineage>
        <taxon>Viruses</taxon>
        <taxon>Duplodnaviria</taxon>
        <taxon>Heunggongvirae</taxon>
        <taxon>Uroviricota</taxon>
        <taxon>Caudoviricetes</taxon>
        <taxon>Peduoviridae</taxon>
        <taxon>Maltschvirus</taxon>
        <taxon>Maltschvirus maltsch</taxon>
    </lineage>
</organism>
<proteinExistence type="predicted"/>